<dbReference type="AlphaFoldDB" id="A0A6A5QYQ3"/>
<dbReference type="InterPro" id="IPR012919">
    <property type="entry name" value="SUN_dom"/>
</dbReference>
<feature type="region of interest" description="Disordered" evidence="5">
    <location>
        <begin position="249"/>
        <end position="274"/>
    </location>
</feature>
<keyword evidence="8" id="KW-1185">Reference proteome</keyword>
<feature type="compositionally biased region" description="Polar residues" evidence="5">
    <location>
        <begin position="17"/>
        <end position="38"/>
    </location>
</feature>
<protein>
    <submittedName>
        <fullName evidence="7">UNC-like C-terminal-domain-containing protein</fullName>
    </submittedName>
</protein>
<keyword evidence="4" id="KW-0472">Membrane</keyword>
<dbReference type="InterPro" id="IPR045119">
    <property type="entry name" value="SUN1-5"/>
</dbReference>
<reference evidence="7" key="1">
    <citation type="journal article" date="2020" name="Stud. Mycol.">
        <title>101 Dothideomycetes genomes: a test case for predicting lifestyles and emergence of pathogens.</title>
        <authorList>
            <person name="Haridas S."/>
            <person name="Albert R."/>
            <person name="Binder M."/>
            <person name="Bloem J."/>
            <person name="Labutti K."/>
            <person name="Salamov A."/>
            <person name="Andreopoulos B."/>
            <person name="Baker S."/>
            <person name="Barry K."/>
            <person name="Bills G."/>
            <person name="Bluhm B."/>
            <person name="Cannon C."/>
            <person name="Castanera R."/>
            <person name="Culley D."/>
            <person name="Daum C."/>
            <person name="Ezra D."/>
            <person name="Gonzalez J."/>
            <person name="Henrissat B."/>
            <person name="Kuo A."/>
            <person name="Liang C."/>
            <person name="Lipzen A."/>
            <person name="Lutzoni F."/>
            <person name="Magnuson J."/>
            <person name="Mondo S."/>
            <person name="Nolan M."/>
            <person name="Ohm R."/>
            <person name="Pangilinan J."/>
            <person name="Park H.-J."/>
            <person name="Ramirez L."/>
            <person name="Alfaro M."/>
            <person name="Sun H."/>
            <person name="Tritt A."/>
            <person name="Yoshinaga Y."/>
            <person name="Zwiers L.-H."/>
            <person name="Turgeon B."/>
            <person name="Goodwin S."/>
            <person name="Spatafora J."/>
            <person name="Crous P."/>
            <person name="Grigoriev I."/>
        </authorList>
    </citation>
    <scope>NUCLEOTIDE SEQUENCE</scope>
    <source>
        <strain evidence="7">HMLAC05119</strain>
    </source>
</reference>
<accession>A0A6A5QYQ3</accession>
<dbReference type="Gene3D" id="2.60.120.260">
    <property type="entry name" value="Galactose-binding domain-like"/>
    <property type="match status" value="1"/>
</dbReference>
<dbReference type="GO" id="GO:0034993">
    <property type="term" value="C:meiotic nuclear membrane microtubule tethering complex"/>
    <property type="evidence" value="ECO:0007669"/>
    <property type="project" value="TreeGrafter"/>
</dbReference>
<dbReference type="GO" id="GO:0043495">
    <property type="term" value="F:protein-membrane adaptor activity"/>
    <property type="evidence" value="ECO:0007669"/>
    <property type="project" value="TreeGrafter"/>
</dbReference>
<evidence type="ECO:0000259" key="6">
    <source>
        <dbReference type="PROSITE" id="PS51469"/>
    </source>
</evidence>
<evidence type="ECO:0000256" key="2">
    <source>
        <dbReference type="ARBA" id="ARBA00022692"/>
    </source>
</evidence>
<dbReference type="EMBL" id="ML979133">
    <property type="protein sequence ID" value="KAF1919706.1"/>
    <property type="molecule type" value="Genomic_DNA"/>
</dbReference>
<feature type="compositionally biased region" description="Acidic residues" evidence="5">
    <location>
        <begin position="89"/>
        <end position="102"/>
    </location>
</feature>
<dbReference type="Proteomes" id="UP000800096">
    <property type="component" value="Unassembled WGS sequence"/>
</dbReference>
<keyword evidence="2" id="KW-0812">Transmembrane</keyword>
<comment type="subcellular location">
    <subcellularLocation>
        <location evidence="1">Membrane</location>
    </subcellularLocation>
</comment>
<feature type="region of interest" description="Disordered" evidence="5">
    <location>
        <begin position="81"/>
        <end position="197"/>
    </location>
</feature>
<evidence type="ECO:0000313" key="8">
    <source>
        <dbReference type="Proteomes" id="UP000800096"/>
    </source>
</evidence>
<feature type="region of interest" description="Disordered" evidence="5">
    <location>
        <begin position="1"/>
        <end position="57"/>
    </location>
</feature>
<organism evidence="7 8">
    <name type="scientific">Ampelomyces quisqualis</name>
    <name type="common">Powdery mildew agent</name>
    <dbReference type="NCBI Taxonomy" id="50730"/>
    <lineage>
        <taxon>Eukaryota</taxon>
        <taxon>Fungi</taxon>
        <taxon>Dikarya</taxon>
        <taxon>Ascomycota</taxon>
        <taxon>Pezizomycotina</taxon>
        <taxon>Dothideomycetes</taxon>
        <taxon>Pleosporomycetidae</taxon>
        <taxon>Pleosporales</taxon>
        <taxon>Pleosporineae</taxon>
        <taxon>Phaeosphaeriaceae</taxon>
        <taxon>Ampelomyces</taxon>
    </lineage>
</organism>
<gene>
    <name evidence="7" type="ORF">BDU57DRAFT_150364</name>
</gene>
<evidence type="ECO:0000256" key="1">
    <source>
        <dbReference type="ARBA" id="ARBA00004370"/>
    </source>
</evidence>
<evidence type="ECO:0000256" key="3">
    <source>
        <dbReference type="ARBA" id="ARBA00022989"/>
    </source>
</evidence>
<proteinExistence type="predicted"/>
<dbReference type="OrthoDB" id="342281at2759"/>
<dbReference type="PROSITE" id="PS51469">
    <property type="entry name" value="SUN"/>
    <property type="match status" value="1"/>
</dbReference>
<dbReference type="PANTHER" id="PTHR12911:SF8">
    <property type="entry name" value="KLAROID PROTEIN-RELATED"/>
    <property type="match status" value="1"/>
</dbReference>
<evidence type="ECO:0000256" key="5">
    <source>
        <dbReference type="SAM" id="MobiDB-lite"/>
    </source>
</evidence>
<feature type="domain" description="SUN" evidence="6">
    <location>
        <begin position="553"/>
        <end position="732"/>
    </location>
</feature>
<feature type="compositionally biased region" description="Basic residues" evidence="5">
    <location>
        <begin position="39"/>
        <end position="53"/>
    </location>
</feature>
<dbReference type="PANTHER" id="PTHR12911">
    <property type="entry name" value="SAD1/UNC-84-LIKE PROTEIN-RELATED"/>
    <property type="match status" value="1"/>
</dbReference>
<sequence length="747" mass="82759">MSQLGGMGATPARRSARLSQAGSVTNQSVITTMTTGGTRQRKKGPLTKVKARKSNAYGASGHVGAAEELSLSATGFAQAFQNQRGDAVERDDQDDDDIDELGAETPRMSGALNGGEALRSSSFRPEVPTPVAPGLSFQDSEEITPSDNDLAASVGDTSKSFGPVHEAGMLFPPLRREPSRQQPAARSRPLWQQNKDRRIQASANGHREEVVQVEVEAVREDHPVHAVPAVNGDLEKSIKDIVAEEQARLLREGPPEPLAKPRKQSARQQRNNPQVDEWLGTIEPEQDDEPDWPWRKVLMGLFWSLLVFAIASLFAQFMSQTPDSDFVSKPGMMTALSARVSRAWYDAADWVMPAETQYTTDSTSYDFSKGNDRNKKNTVWSEDSDNRLIRMLKMEDAITQLRKDLPDHIVVRRNPGGTLEITDEFWNALSSKAKSAENNAEWIEFLELNKDKLRAVLGVPRNARTSDPHPEALSQDEFLALIQDHYRKISAQVDEKVAKALKSQITQITAIAQKEAKKAITDSIRFHALAQSNLLTNYELNLRKANYFSLGLGAVVDPTLTSATFSDDSWANIGFKRWMLSRPHNPPTAALDSWAEPGDCWCAAPNPSTIGQAELTVSMPYPIYPQQVTIEHLPMTMMPTKKITNAPRTVELWVETAGSQDSHRGGACLEGPAGWTCLGSFRYNIHASNHQQTFDLDVPSTVPVTRAMLRVTSNWGADHTCLYRVRLHGRDAEEDYQYGVHLSDPVQ</sequence>
<evidence type="ECO:0000256" key="4">
    <source>
        <dbReference type="ARBA" id="ARBA00023136"/>
    </source>
</evidence>
<keyword evidence="3" id="KW-1133">Transmembrane helix</keyword>
<evidence type="ECO:0000313" key="7">
    <source>
        <dbReference type="EMBL" id="KAF1919706.1"/>
    </source>
</evidence>
<dbReference type="Pfam" id="PF07738">
    <property type="entry name" value="Sad1_UNC"/>
    <property type="match status" value="1"/>
</dbReference>
<name>A0A6A5QYQ3_AMPQU</name>